<dbReference type="Proteomes" id="UP001140091">
    <property type="component" value="Unassembled WGS sequence"/>
</dbReference>
<accession>A0A9W8IWV2</accession>
<evidence type="ECO:0000256" key="1">
    <source>
        <dbReference type="SAM" id="SignalP"/>
    </source>
</evidence>
<protein>
    <submittedName>
        <fullName evidence="2">Uncharacterized protein</fullName>
    </submittedName>
</protein>
<dbReference type="EMBL" id="JANBPK010001203">
    <property type="protein sequence ID" value="KAJ2924836.1"/>
    <property type="molecule type" value="Genomic_DNA"/>
</dbReference>
<feature type="signal peptide" evidence="1">
    <location>
        <begin position="1"/>
        <end position="24"/>
    </location>
</feature>
<evidence type="ECO:0000313" key="3">
    <source>
        <dbReference type="Proteomes" id="UP001140091"/>
    </source>
</evidence>
<reference evidence="2" key="1">
    <citation type="submission" date="2022-06" db="EMBL/GenBank/DDBJ databases">
        <title>Genome Sequence of Candolleomyces eurysporus.</title>
        <authorList>
            <person name="Buettner E."/>
        </authorList>
    </citation>
    <scope>NUCLEOTIDE SEQUENCE</scope>
    <source>
        <strain evidence="2">VTCC 930004</strain>
    </source>
</reference>
<evidence type="ECO:0000313" key="2">
    <source>
        <dbReference type="EMBL" id="KAJ2924836.1"/>
    </source>
</evidence>
<feature type="non-terminal residue" evidence="2">
    <location>
        <position position="1"/>
    </location>
</feature>
<feature type="chain" id="PRO_5040923948" evidence="1">
    <location>
        <begin position="25"/>
        <end position="128"/>
    </location>
</feature>
<name>A0A9W8IWV2_9AGAR</name>
<proteinExistence type="predicted"/>
<comment type="caution">
    <text evidence="2">The sequence shown here is derived from an EMBL/GenBank/DDBJ whole genome shotgun (WGS) entry which is preliminary data.</text>
</comment>
<keyword evidence="1" id="KW-0732">Signal</keyword>
<dbReference type="AlphaFoldDB" id="A0A9W8IWV2"/>
<sequence>MPSLTRNVLVSSLALATLSLATIAHPSYDPTITAAPQVPASPNLGRGLHARCTVAPCPSGSSMVFFPLPTSTTSQYPPASVSVCERNLCAYWDFEYNNVNVNHYSLKKSTSETEWTYQGNSWERLTFK</sequence>
<keyword evidence="3" id="KW-1185">Reference proteome</keyword>
<gene>
    <name evidence="2" type="ORF">H1R20_g12268</name>
</gene>
<organism evidence="2 3">
    <name type="scientific">Candolleomyces eurysporus</name>
    <dbReference type="NCBI Taxonomy" id="2828524"/>
    <lineage>
        <taxon>Eukaryota</taxon>
        <taxon>Fungi</taxon>
        <taxon>Dikarya</taxon>
        <taxon>Basidiomycota</taxon>
        <taxon>Agaricomycotina</taxon>
        <taxon>Agaricomycetes</taxon>
        <taxon>Agaricomycetidae</taxon>
        <taxon>Agaricales</taxon>
        <taxon>Agaricineae</taxon>
        <taxon>Psathyrellaceae</taxon>
        <taxon>Candolleomyces</taxon>
    </lineage>
</organism>